<organism evidence="2">
    <name type="scientific">Thermofilum pendens</name>
    <dbReference type="NCBI Taxonomy" id="2269"/>
    <lineage>
        <taxon>Archaea</taxon>
        <taxon>Thermoproteota</taxon>
        <taxon>Thermoprotei</taxon>
        <taxon>Thermofilales</taxon>
        <taxon>Thermofilaceae</taxon>
        <taxon>Thermofilum</taxon>
    </lineage>
</organism>
<evidence type="ECO:0000256" key="1">
    <source>
        <dbReference type="SAM" id="Phobius"/>
    </source>
</evidence>
<dbReference type="AlphaFoldDB" id="A0A7C3WUC9"/>
<keyword evidence="1" id="KW-1133">Transmembrane helix</keyword>
<feature type="transmembrane region" description="Helical" evidence="1">
    <location>
        <begin position="15"/>
        <end position="34"/>
    </location>
</feature>
<comment type="caution">
    <text evidence="2">The sequence shown here is derived from an EMBL/GenBank/DDBJ whole genome shotgun (WGS) entry which is preliminary data.</text>
</comment>
<sequence length="110" mass="11795">MFVKREEAVRRATSLLTKALLVNLVVVFIPPVYIMKFSGGIGLHTYIALVFLVISLASLLAVWFARRALEDYDLASASTAATLGVVLGTVGGVVVVGLLTHRALKLIKSI</sequence>
<proteinExistence type="predicted"/>
<name>A0A7C3WUC9_THEPE</name>
<keyword evidence="1" id="KW-0472">Membrane</keyword>
<dbReference type="EMBL" id="DTIB01000101">
    <property type="protein sequence ID" value="HGB25505.1"/>
    <property type="molecule type" value="Genomic_DNA"/>
</dbReference>
<accession>A0A7C3WUC9</accession>
<evidence type="ECO:0000313" key="2">
    <source>
        <dbReference type="EMBL" id="HGB25505.1"/>
    </source>
</evidence>
<protein>
    <submittedName>
        <fullName evidence="2">Uncharacterized protein</fullName>
    </submittedName>
</protein>
<reference evidence="2" key="1">
    <citation type="journal article" date="2020" name="mSystems">
        <title>Genome- and Community-Level Interaction Insights into Carbon Utilization and Element Cycling Functions of Hydrothermarchaeota in Hydrothermal Sediment.</title>
        <authorList>
            <person name="Zhou Z."/>
            <person name="Liu Y."/>
            <person name="Xu W."/>
            <person name="Pan J."/>
            <person name="Luo Z.H."/>
            <person name="Li M."/>
        </authorList>
    </citation>
    <scope>NUCLEOTIDE SEQUENCE [LARGE SCALE GENOMIC DNA]</scope>
    <source>
        <strain evidence="2">SpSt-8</strain>
    </source>
</reference>
<feature type="transmembrane region" description="Helical" evidence="1">
    <location>
        <begin position="77"/>
        <end position="99"/>
    </location>
</feature>
<gene>
    <name evidence="2" type="ORF">ENV88_05680</name>
</gene>
<feature type="transmembrane region" description="Helical" evidence="1">
    <location>
        <begin position="46"/>
        <end position="65"/>
    </location>
</feature>
<keyword evidence="1" id="KW-0812">Transmembrane</keyword>